<comment type="caution">
    <text evidence="1">The sequence shown here is derived from an EMBL/GenBank/DDBJ whole genome shotgun (WGS) entry which is preliminary data.</text>
</comment>
<keyword evidence="2" id="KW-1185">Reference proteome</keyword>
<organism evidence="1 2">
    <name type="scientific">Caerostris darwini</name>
    <dbReference type="NCBI Taxonomy" id="1538125"/>
    <lineage>
        <taxon>Eukaryota</taxon>
        <taxon>Metazoa</taxon>
        <taxon>Ecdysozoa</taxon>
        <taxon>Arthropoda</taxon>
        <taxon>Chelicerata</taxon>
        <taxon>Arachnida</taxon>
        <taxon>Araneae</taxon>
        <taxon>Araneomorphae</taxon>
        <taxon>Entelegynae</taxon>
        <taxon>Araneoidea</taxon>
        <taxon>Araneidae</taxon>
        <taxon>Caerostris</taxon>
    </lineage>
</organism>
<proteinExistence type="predicted"/>
<gene>
    <name evidence="1" type="ORF">CDAR_452161</name>
</gene>
<reference evidence="1 2" key="1">
    <citation type="submission" date="2021-06" db="EMBL/GenBank/DDBJ databases">
        <title>Caerostris darwini draft genome.</title>
        <authorList>
            <person name="Kono N."/>
            <person name="Arakawa K."/>
        </authorList>
    </citation>
    <scope>NUCLEOTIDE SEQUENCE [LARGE SCALE GENOMIC DNA]</scope>
</reference>
<dbReference type="AlphaFoldDB" id="A0AAV4PRX7"/>
<dbReference type="EMBL" id="BPLQ01003193">
    <property type="protein sequence ID" value="GIX98579.1"/>
    <property type="molecule type" value="Genomic_DNA"/>
</dbReference>
<dbReference type="Proteomes" id="UP001054837">
    <property type="component" value="Unassembled WGS sequence"/>
</dbReference>
<protein>
    <submittedName>
        <fullName evidence="1">Uncharacterized protein</fullName>
    </submittedName>
</protein>
<evidence type="ECO:0000313" key="1">
    <source>
        <dbReference type="EMBL" id="GIX98579.1"/>
    </source>
</evidence>
<name>A0AAV4PRX7_9ARAC</name>
<evidence type="ECO:0000313" key="2">
    <source>
        <dbReference type="Proteomes" id="UP001054837"/>
    </source>
</evidence>
<accession>A0AAV4PRX7</accession>
<sequence>MCLQPTLLQALTPLGILHGELVHLHVIEMHTRLEVRYGKRGSSYFVYVKVWDYFAAVCGGSTNGVCVSPGKWNSFPLFIVFVDVDLSQVGGRNDYFIELKSHLRDCFFFVCSREREIVFFS</sequence>